<dbReference type="AlphaFoldDB" id="A0A939IJD5"/>
<evidence type="ECO:0000313" key="2">
    <source>
        <dbReference type="EMBL" id="MBN7773459.1"/>
    </source>
</evidence>
<accession>A0A939IJD5</accession>
<keyword evidence="3" id="KW-1185">Reference proteome</keyword>
<dbReference type="InterPro" id="IPR010359">
    <property type="entry name" value="IrrE_HExxH"/>
</dbReference>
<evidence type="ECO:0000313" key="3">
    <source>
        <dbReference type="Proteomes" id="UP000664545"/>
    </source>
</evidence>
<proteinExistence type="predicted"/>
<dbReference type="RefSeq" id="WP_206582299.1">
    <property type="nucleotide sequence ID" value="NZ_JAFJZZ010000003.1"/>
</dbReference>
<feature type="domain" description="IrrE N-terminal-like" evidence="1">
    <location>
        <begin position="41"/>
        <end position="70"/>
    </location>
</feature>
<gene>
    <name evidence="2" type="ORF">JYB65_08800</name>
</gene>
<organism evidence="2 3">
    <name type="scientific">Clostridium aminobutyricum</name>
    <dbReference type="NCBI Taxonomy" id="33953"/>
    <lineage>
        <taxon>Bacteria</taxon>
        <taxon>Bacillati</taxon>
        <taxon>Bacillota</taxon>
        <taxon>Clostridia</taxon>
        <taxon>Eubacteriales</taxon>
        <taxon>Clostridiaceae</taxon>
        <taxon>Clostridium</taxon>
    </lineage>
</organism>
<dbReference type="EMBL" id="JAFJZZ010000003">
    <property type="protein sequence ID" value="MBN7773459.1"/>
    <property type="molecule type" value="Genomic_DNA"/>
</dbReference>
<reference evidence="2" key="1">
    <citation type="submission" date="2021-02" db="EMBL/GenBank/DDBJ databases">
        <title>Abyssanaerobacter marinus gen.nov., sp., nov, anaerobic bacterium isolated from the Onnuri vent field of Indian Ocean and suggestion of Mogibacteriaceae fam. nov., and proposal of reclassification of ambiguous this family's genus member.</title>
        <authorList>
            <person name="Kim Y.J."/>
            <person name="Yang J.-A."/>
        </authorList>
    </citation>
    <scope>NUCLEOTIDE SEQUENCE</scope>
    <source>
        <strain evidence="2">DSM 2634</strain>
    </source>
</reference>
<sequence length="90" mass="10573">MIYMRKAALPIFFIREAAVPMIFIREVALPMSIRGFIMPDVDGNYNIYINDKLSEERRQITIEHELQHLKNRDCYCDLPVKVIESNIMNG</sequence>
<dbReference type="Gene3D" id="1.10.10.2910">
    <property type="match status" value="1"/>
</dbReference>
<protein>
    <recommendedName>
        <fullName evidence="1">IrrE N-terminal-like domain-containing protein</fullName>
    </recommendedName>
</protein>
<dbReference type="Proteomes" id="UP000664545">
    <property type="component" value="Unassembled WGS sequence"/>
</dbReference>
<name>A0A939IJD5_CLOAM</name>
<dbReference type="Pfam" id="PF06114">
    <property type="entry name" value="Peptidase_M78"/>
    <property type="match status" value="1"/>
</dbReference>
<evidence type="ECO:0000259" key="1">
    <source>
        <dbReference type="Pfam" id="PF06114"/>
    </source>
</evidence>
<comment type="caution">
    <text evidence="2">The sequence shown here is derived from an EMBL/GenBank/DDBJ whole genome shotgun (WGS) entry which is preliminary data.</text>
</comment>